<dbReference type="InterPro" id="IPR011009">
    <property type="entry name" value="Kinase-like_dom_sf"/>
</dbReference>
<dbReference type="SUPFAM" id="SSF52540">
    <property type="entry name" value="P-loop containing nucleoside triphosphate hydrolases"/>
    <property type="match status" value="3"/>
</dbReference>
<dbReference type="Proteomes" id="UP000615446">
    <property type="component" value="Unassembled WGS sequence"/>
</dbReference>
<evidence type="ECO:0000313" key="6">
    <source>
        <dbReference type="EMBL" id="GES80267.1"/>
    </source>
</evidence>
<comment type="caution">
    <text evidence="6">The sequence shown here is derived from an EMBL/GenBank/DDBJ whole genome shotgun (WGS) entry which is preliminary data.</text>
</comment>
<evidence type="ECO:0000256" key="3">
    <source>
        <dbReference type="ARBA" id="ARBA00022840"/>
    </source>
</evidence>
<dbReference type="InterPro" id="IPR017441">
    <property type="entry name" value="Protein_kinase_ATP_BS"/>
</dbReference>
<feature type="domain" description="Protein kinase" evidence="5">
    <location>
        <begin position="25"/>
        <end position="282"/>
    </location>
</feature>
<dbReference type="InterPro" id="IPR051681">
    <property type="entry name" value="Ser/Thr_Kinases-Pseudokinases"/>
</dbReference>
<evidence type="ECO:0000313" key="7">
    <source>
        <dbReference type="Proteomes" id="UP000615446"/>
    </source>
</evidence>
<keyword evidence="2 4" id="KW-0547">Nucleotide-binding</keyword>
<gene>
    <name evidence="6" type="ORF">RCL2_000755500</name>
</gene>
<evidence type="ECO:0000259" key="5">
    <source>
        <dbReference type="PROSITE" id="PS50011"/>
    </source>
</evidence>
<dbReference type="Pfam" id="PF07714">
    <property type="entry name" value="PK_Tyr_Ser-Thr"/>
    <property type="match status" value="2"/>
</dbReference>
<dbReference type="EMBL" id="BLAL01000048">
    <property type="protein sequence ID" value="GES80267.1"/>
    <property type="molecule type" value="Genomic_DNA"/>
</dbReference>
<feature type="binding site" evidence="4">
    <location>
        <position position="367"/>
    </location>
    <ligand>
        <name>ATP</name>
        <dbReference type="ChEBI" id="CHEBI:30616"/>
    </ligand>
</feature>
<dbReference type="GO" id="GO:0005524">
    <property type="term" value="F:ATP binding"/>
    <property type="evidence" value="ECO:0007669"/>
    <property type="project" value="UniProtKB-UniRule"/>
</dbReference>
<dbReference type="Gene3D" id="1.10.510.10">
    <property type="entry name" value="Transferase(Phosphotransferase) domain 1"/>
    <property type="match status" value="2"/>
</dbReference>
<keyword evidence="6" id="KW-0418">Kinase</keyword>
<dbReference type="PROSITE" id="PS50011">
    <property type="entry name" value="PROTEIN_KINASE_DOM"/>
    <property type="match status" value="2"/>
</dbReference>
<dbReference type="SUPFAM" id="SSF56112">
    <property type="entry name" value="Protein kinase-like (PK-like)"/>
    <property type="match status" value="2"/>
</dbReference>
<proteinExistence type="inferred from homology"/>
<dbReference type="InterPro" id="IPR027417">
    <property type="entry name" value="P-loop_NTPase"/>
</dbReference>
<reference evidence="6" key="1">
    <citation type="submission" date="2019-10" db="EMBL/GenBank/DDBJ databases">
        <title>Conservation and host-specific expression of non-tandemly repeated heterogenous ribosome RNA gene in arbuscular mycorrhizal fungi.</title>
        <authorList>
            <person name="Maeda T."/>
            <person name="Kobayashi Y."/>
            <person name="Nakagawa T."/>
            <person name="Ezawa T."/>
            <person name="Yamaguchi K."/>
            <person name="Bino T."/>
            <person name="Nishimoto Y."/>
            <person name="Shigenobu S."/>
            <person name="Kawaguchi M."/>
        </authorList>
    </citation>
    <scope>NUCLEOTIDE SEQUENCE</scope>
    <source>
        <strain evidence="6">HR1</strain>
    </source>
</reference>
<protein>
    <submittedName>
        <fullName evidence="6">Kinase-like domain-containing protein</fullName>
    </submittedName>
</protein>
<dbReference type="GO" id="GO:0004672">
    <property type="term" value="F:protein kinase activity"/>
    <property type="evidence" value="ECO:0007669"/>
    <property type="project" value="InterPro"/>
</dbReference>
<evidence type="ECO:0000256" key="1">
    <source>
        <dbReference type="ARBA" id="ARBA00008171"/>
    </source>
</evidence>
<dbReference type="PANTHER" id="PTHR44329">
    <property type="entry name" value="SERINE/THREONINE-PROTEIN KINASE TNNI3K-RELATED"/>
    <property type="match status" value="1"/>
</dbReference>
<organism evidence="6 7">
    <name type="scientific">Rhizophagus clarus</name>
    <dbReference type="NCBI Taxonomy" id="94130"/>
    <lineage>
        <taxon>Eukaryota</taxon>
        <taxon>Fungi</taxon>
        <taxon>Fungi incertae sedis</taxon>
        <taxon>Mucoromycota</taxon>
        <taxon>Glomeromycotina</taxon>
        <taxon>Glomeromycetes</taxon>
        <taxon>Glomerales</taxon>
        <taxon>Glomeraceae</taxon>
        <taxon>Rhizophagus</taxon>
    </lineage>
</organism>
<dbReference type="OrthoDB" id="2393669at2759"/>
<dbReference type="PANTHER" id="PTHR44329:SF298">
    <property type="entry name" value="MIXED LINEAGE KINASE DOMAIN-LIKE PROTEIN"/>
    <property type="match status" value="1"/>
</dbReference>
<keyword evidence="6" id="KW-0808">Transferase</keyword>
<dbReference type="Gene3D" id="3.40.50.300">
    <property type="entry name" value="P-loop containing nucleotide triphosphate hydrolases"/>
    <property type="match status" value="2"/>
</dbReference>
<accession>A0A8H3L7H6</accession>
<name>A0A8H3L7H6_9GLOM</name>
<dbReference type="InterPro" id="IPR000719">
    <property type="entry name" value="Prot_kinase_dom"/>
</dbReference>
<dbReference type="GO" id="GO:0097527">
    <property type="term" value="P:necroptotic signaling pathway"/>
    <property type="evidence" value="ECO:0007669"/>
    <property type="project" value="TreeGrafter"/>
</dbReference>
<dbReference type="PROSITE" id="PS00107">
    <property type="entry name" value="PROTEIN_KINASE_ATP"/>
    <property type="match status" value="1"/>
</dbReference>
<evidence type="ECO:0000256" key="2">
    <source>
        <dbReference type="ARBA" id="ARBA00022741"/>
    </source>
</evidence>
<feature type="domain" description="Protein kinase" evidence="5">
    <location>
        <begin position="338"/>
        <end position="597"/>
    </location>
</feature>
<dbReference type="PRINTS" id="PR00109">
    <property type="entry name" value="TYRKINASE"/>
</dbReference>
<keyword evidence="3 4" id="KW-0067">ATP-binding</keyword>
<comment type="similarity">
    <text evidence="1">Belongs to the protein kinase superfamily. TKL Ser/Thr protein kinase family. ROCO subfamily.</text>
</comment>
<dbReference type="InterPro" id="IPR001245">
    <property type="entry name" value="Ser-Thr/Tyr_kinase_cat_dom"/>
</dbReference>
<evidence type="ECO:0000256" key="4">
    <source>
        <dbReference type="PROSITE-ProRule" id="PRU10141"/>
    </source>
</evidence>
<sequence>MIPAKQWIEEKIKNGYIRYFEYDKFNQIAEIDSGGFSIVSKANLVNTGLVALKILNSNKELDEANNEFVKELEILREIDYHPNINRILGITKDSENYIFVLEYANEGNLRDYLKKKVTYLNWNDKIRMALDISNGLRFLHYKGIIHRDLNSKNILVNNEKLLIADFGISKKLAEVTSNSMGNALGMAEYIDPQCFKQDRYKKDKKSDIYSLGVLLWEISSGHPPFLDNPRNVLCFQINYNNLREEPIEGTPLKYQKLYQECWNSEPNSRPDIEEVYEILSQLKTDSVDLQSPHLNIPRLDIEKVYEILNKDKPNLKKEDWLEKLISEEFITYYDYSKFEMIQKIGKGSSASVCRASWKNTDQIVALKSFNYKLATLKQFVNEIKLHKKVDFHENIIRLYGITTVENTNAIKKWALVLEYADSGTLETYLHNCFYELGWDDKYQLALQLASAVACLHEFGIIHRDLHASNILIHRKKLKLADFGLSKKISASSNNQKIFGVIPYIDPKKLNDNDYKLDKKSDVYSVGVLMWQISSGYKPYRSDNYDMNLLVSIMNGKREEIIDGTPTEYSKLYTECWNYEPDERPNMQDIVSTLKALITSKQDANFDIEKNIPSGEYESTSNSNKGTIDVHNDLNDLSSLLVGSIDGTSSISECDSLKIEVAPEILSQNLNSSIRNLLIVGCAGSGKTTLSNILSNTIDFEESKYSKNFRKQIFEWEGIKYHVIDDIGMGNIMLTDKQSMYEKMSEIVYLMPEGISQVLFVIDGKFSAVEESTFNLLDFASGITEYITIVRTKFNNFKNEHECKKDKDDLCKNETIAKLCKSIVHIDNPPINIIINDEDDEETIIVNKKRRYLSRTILLDHLSKVIPEKNYRLKFLDLLLNESTVENIANELNRSLDSGFNGINKIKVGIRNLIIVGRANSGKSTIAEILSDSHYFEEDTGEIKKKYNVTDAGVIKPIKNIIKLSKKIEEICQILFVIDGKLMADEVEAIFDNEIHEHITIVRTKFSNFKNEDKCKKEKEDLCKQNEAVAKICQNIVYVDNPPINIHIEDEDDEATVTLNRKRRDLSRTILLDHLNKVFQEKVYRLKVYDKLRNNIAAESITEVERNSKLEIPERVKYIKKFFTNLTKKFTNKSTNIKGGKEKIKYLIIIGRALSGKSTLFNVLYDIKYPKKNEYKISEVGNLQGGTFRWNGTKYYVIEIGVEPIKVFYNDIMESMLDLMSEGISQILFVVNERFTAEEKTTFELYKKIIFETGILEYVTIVRNKFSNFGNKNECERDKICLFYENEIIAEIVNSCKGIVHVDNPPIDIVDDNEGQIDFNRDIRKKSRIILLNYLEEVCQEKYYKWENLYSKISSYTNSDSDVNSINSTLAKILTQNSTYNIMKVAMKGLKFVKSNQQVIKHLKLNHGLLLDRCNIKPSKQAIFIDGELSINSYDGNPIVYADINKSTELCINFPIAEVTYTGGMSKSFSKYINNENLHDLYGHYFASKTLIGGKLFIKSLNLVTSAQMDMLKYYLFYVYNLAKCSIKVQFNNLFTLNLLPKVATMDGEELDTHEKFSKWINNLYQKHQKKVVFIISYNNLIPISQLRNGTTDNVENYIERQPGIFEFKEKLSLADWVGNAAYDNLFNWTKNFLLFQGFIITKNYEIEISKKIAVDFIKIPKIISSDKSYLKMIRPSTNLEIGLISSNIFSIKNLSSFPIFPIIKGDVESYKDFYYILIKFEHYEIILDENNVKPTNEFEQIIEKALSSMRPLKELHRIFNEYGHLFSQRVILGRSLKVILPDSSSYKELDNVNDINVMLKSLDNLNVSYLLTQKGESIEKDDLSDWIKDTNDNLEVIEFDNIIPLYKILKIEQQKKIDDILDKFNDLQNFRIIMTGITDLKDLDNNDDLMHYKRIDIETSLEDENYEVFGSIISKNYSKLDNIYINFGLYDFNGFYAIIKKSKITNIDLKNCYVSWMIVGKPSQLSVFSPNNRDFQVNYFKKLIKLRSDQFNYQIETSFSLSEGCTIFAHAYHSSTNYEPNTIIKLIKWTKNSINFQITNLSKLDLNDDDFATEAENVIDIDLNICVLFTDYKNLKIDNKKEEKCLIFGYILTKENFDENLDNSVEDE</sequence>